<dbReference type="RefSeq" id="WP_121457797.1">
    <property type="nucleotide sequence ID" value="NZ_RBXP01000013.1"/>
</dbReference>
<evidence type="ECO:0000256" key="5">
    <source>
        <dbReference type="ARBA" id="ARBA00022692"/>
    </source>
</evidence>
<evidence type="ECO:0000256" key="7">
    <source>
        <dbReference type="ARBA" id="ARBA00023237"/>
    </source>
</evidence>
<keyword evidence="5" id="KW-0812">Transmembrane</keyword>
<evidence type="ECO:0000313" key="9">
    <source>
        <dbReference type="EMBL" id="RKT59566.1"/>
    </source>
</evidence>
<accession>A0A495WD58</accession>
<dbReference type="InterPro" id="IPR051906">
    <property type="entry name" value="TolC-like"/>
</dbReference>
<feature type="domain" description="Cds6 C-terminal" evidence="8">
    <location>
        <begin position="504"/>
        <end position="606"/>
    </location>
</feature>
<dbReference type="InterPro" id="IPR010130">
    <property type="entry name" value="T1SS_OMP_TolC"/>
</dbReference>
<dbReference type="GO" id="GO:0015562">
    <property type="term" value="F:efflux transmembrane transporter activity"/>
    <property type="evidence" value="ECO:0007669"/>
    <property type="project" value="InterPro"/>
</dbReference>
<evidence type="ECO:0000256" key="4">
    <source>
        <dbReference type="ARBA" id="ARBA00022452"/>
    </source>
</evidence>
<keyword evidence="6" id="KW-0472">Membrane</keyword>
<dbReference type="GO" id="GO:1990281">
    <property type="term" value="C:efflux pump complex"/>
    <property type="evidence" value="ECO:0007669"/>
    <property type="project" value="TreeGrafter"/>
</dbReference>
<comment type="similarity">
    <text evidence="2">Belongs to the outer membrane factor (OMF) (TC 1.B.17) family.</text>
</comment>
<evidence type="ECO:0000256" key="1">
    <source>
        <dbReference type="ARBA" id="ARBA00004442"/>
    </source>
</evidence>
<dbReference type="Gene3D" id="3.10.450.50">
    <property type="match status" value="1"/>
</dbReference>
<evidence type="ECO:0000256" key="2">
    <source>
        <dbReference type="ARBA" id="ARBA00007613"/>
    </source>
</evidence>
<dbReference type="InterPro" id="IPR056203">
    <property type="entry name" value="Cds6_C"/>
</dbReference>
<dbReference type="InterPro" id="IPR003423">
    <property type="entry name" value="OMP_efflux"/>
</dbReference>
<protein>
    <submittedName>
        <fullName evidence="9">Adhesin transport system outer membrane protein</fullName>
    </submittedName>
</protein>
<proteinExistence type="inferred from homology"/>
<evidence type="ECO:0000313" key="10">
    <source>
        <dbReference type="Proteomes" id="UP000270626"/>
    </source>
</evidence>
<dbReference type="SUPFAM" id="SSF54427">
    <property type="entry name" value="NTF2-like"/>
    <property type="match status" value="1"/>
</dbReference>
<name>A0A495WD58_9RHOO</name>
<dbReference type="NCBIfam" id="TIGR01844">
    <property type="entry name" value="type_I_sec_TolC"/>
    <property type="match status" value="1"/>
</dbReference>
<sequence>MKIRTIPFLLAVSVYPVLGQAQEQTAPEVQQALREIAQQAVLKSPEVTTKWRNYKAADEEIGVARGGYFPRLDLSAGAGRESLQTPPTNTKDDYSRRGYSLTLNQMVFDGFATRSEVRKLDKARLVRYYELLEASENVALEASKAYLDVLRYRFMLDLAEDNYVRHKATHEQLKARTASGVGRRVDLEQAGSRLALAEVNLTTETANLHDVSARYQRLVGSMPPGVIIPPRLVGSALPPSPKAALETLHRRNPTLHAAIENIEAAQHDIDAKRAAYSPRVDLRARTESTNNYLGARGDRDYNVAEVVVSWNLFNGGSDRARERQYVERKHMAVEMREKACRDTRQTLLIAYNDVQRLREQTSYLATQVALLERTRDAYRDQFNVGQRTLLDLLDTENELLSARRASVNADTDLTLAYLRTYAGMGTLLEFMGLQKLDTHTPTASELSELDAASLCPADSVAIGSEARDALDAKAREMMVAPRSPVVPQAPVAVVSQGAEKDIEGRVRSWAEAWSAKDYSAYTAFYAQTFTPDGGLSREDWNQLRRARISPRETISVTVDNLSVRMDGEDRAFAEFEQTYRSNIFNDRVKKTLEMIRVNGKWLINRESSTPCVGNTVGGCKGLSR</sequence>
<dbReference type="GO" id="GO:0015288">
    <property type="term" value="F:porin activity"/>
    <property type="evidence" value="ECO:0007669"/>
    <property type="project" value="TreeGrafter"/>
</dbReference>
<dbReference type="PANTHER" id="PTHR30026">
    <property type="entry name" value="OUTER MEMBRANE PROTEIN TOLC"/>
    <property type="match status" value="1"/>
</dbReference>
<dbReference type="OrthoDB" id="9814637at2"/>
<keyword evidence="4" id="KW-1134">Transmembrane beta strand</keyword>
<dbReference type="EMBL" id="RBXP01000013">
    <property type="protein sequence ID" value="RKT59566.1"/>
    <property type="molecule type" value="Genomic_DNA"/>
</dbReference>
<dbReference type="Gene3D" id="1.20.1600.10">
    <property type="entry name" value="Outer membrane efflux proteins (OEP)"/>
    <property type="match status" value="1"/>
</dbReference>
<organism evidence="9 10">
    <name type="scientific">Azonexus fungiphilus</name>
    <dbReference type="NCBI Taxonomy" id="146940"/>
    <lineage>
        <taxon>Bacteria</taxon>
        <taxon>Pseudomonadati</taxon>
        <taxon>Pseudomonadota</taxon>
        <taxon>Betaproteobacteria</taxon>
        <taxon>Rhodocyclales</taxon>
        <taxon>Azonexaceae</taxon>
        <taxon>Azonexus</taxon>
    </lineage>
</organism>
<comment type="caution">
    <text evidence="9">The sequence shown here is derived from an EMBL/GenBank/DDBJ whole genome shotgun (WGS) entry which is preliminary data.</text>
</comment>
<keyword evidence="3" id="KW-0813">Transport</keyword>
<dbReference type="Pfam" id="PF02321">
    <property type="entry name" value="OEP"/>
    <property type="match status" value="2"/>
</dbReference>
<evidence type="ECO:0000259" key="8">
    <source>
        <dbReference type="Pfam" id="PF24125"/>
    </source>
</evidence>
<dbReference type="Proteomes" id="UP000270626">
    <property type="component" value="Unassembled WGS sequence"/>
</dbReference>
<dbReference type="InterPro" id="IPR032710">
    <property type="entry name" value="NTF2-like_dom_sf"/>
</dbReference>
<evidence type="ECO:0000256" key="6">
    <source>
        <dbReference type="ARBA" id="ARBA00023136"/>
    </source>
</evidence>
<dbReference type="Pfam" id="PF24125">
    <property type="entry name" value="Cds6_C"/>
    <property type="match status" value="1"/>
</dbReference>
<dbReference type="PANTHER" id="PTHR30026:SF22">
    <property type="entry name" value="OUTER MEMBRANE EFFLUX PROTEIN"/>
    <property type="match status" value="1"/>
</dbReference>
<keyword evidence="10" id="KW-1185">Reference proteome</keyword>
<comment type="subcellular location">
    <subcellularLocation>
        <location evidence="1">Cell outer membrane</location>
    </subcellularLocation>
</comment>
<dbReference type="GO" id="GO:0009279">
    <property type="term" value="C:cell outer membrane"/>
    <property type="evidence" value="ECO:0007669"/>
    <property type="project" value="UniProtKB-SubCell"/>
</dbReference>
<keyword evidence="7" id="KW-0998">Cell outer membrane</keyword>
<gene>
    <name evidence="9" type="ORF">DFR40_1454</name>
</gene>
<evidence type="ECO:0000256" key="3">
    <source>
        <dbReference type="ARBA" id="ARBA00022448"/>
    </source>
</evidence>
<dbReference type="SUPFAM" id="SSF56954">
    <property type="entry name" value="Outer membrane efflux proteins (OEP)"/>
    <property type="match status" value="1"/>
</dbReference>
<dbReference type="AlphaFoldDB" id="A0A495WD58"/>
<reference evidence="9 10" key="1">
    <citation type="submission" date="2018-10" db="EMBL/GenBank/DDBJ databases">
        <title>Genomic Encyclopedia of Type Strains, Phase IV (KMG-IV): sequencing the most valuable type-strain genomes for metagenomic binning, comparative biology and taxonomic classification.</title>
        <authorList>
            <person name="Goeker M."/>
        </authorList>
    </citation>
    <scope>NUCLEOTIDE SEQUENCE [LARGE SCALE GENOMIC DNA]</scope>
    <source>
        <strain evidence="9 10">DSM 23841</strain>
    </source>
</reference>